<dbReference type="InterPro" id="IPR011011">
    <property type="entry name" value="Znf_FYVE_PHD"/>
</dbReference>
<dbReference type="CDD" id="cd00065">
    <property type="entry name" value="FYVE_like_SF"/>
    <property type="match status" value="1"/>
</dbReference>
<feature type="compositionally biased region" description="Low complexity" evidence="1">
    <location>
        <begin position="126"/>
        <end position="138"/>
    </location>
</feature>
<name>A0A8J4WCC2_9STRA</name>
<feature type="region of interest" description="Disordered" evidence="1">
    <location>
        <begin position="120"/>
        <end position="144"/>
    </location>
</feature>
<comment type="caution">
    <text evidence="2">The sequence shown here is derived from an EMBL/GenBank/DDBJ whole genome shotgun (WGS) entry which is preliminary data.</text>
</comment>
<proteinExistence type="predicted"/>
<dbReference type="Gene3D" id="3.30.530.20">
    <property type="match status" value="1"/>
</dbReference>
<reference evidence="2" key="2">
    <citation type="submission" date="2020-02" db="EMBL/GenBank/DDBJ databases">
        <authorList>
            <person name="Studholme D.J."/>
        </authorList>
    </citation>
    <scope>NUCLEOTIDE SEQUENCE</scope>
    <source>
        <strain evidence="2">00238/432</strain>
    </source>
</reference>
<dbReference type="SUPFAM" id="SSF57903">
    <property type="entry name" value="FYVE/PHD zinc finger"/>
    <property type="match status" value="1"/>
</dbReference>
<feature type="region of interest" description="Disordered" evidence="1">
    <location>
        <begin position="447"/>
        <end position="470"/>
    </location>
</feature>
<gene>
    <name evidence="2" type="ORF">G195_007524</name>
</gene>
<dbReference type="AlphaFoldDB" id="A0A8J4WCC2"/>
<protein>
    <recommendedName>
        <fullName evidence="4">FYVE-type domain-containing protein</fullName>
    </recommendedName>
</protein>
<evidence type="ECO:0000313" key="2">
    <source>
        <dbReference type="EMBL" id="KAF4318906.1"/>
    </source>
</evidence>
<organism evidence="2 3">
    <name type="scientific">Phytophthora kernoviae 00238/432</name>
    <dbReference type="NCBI Taxonomy" id="1284355"/>
    <lineage>
        <taxon>Eukaryota</taxon>
        <taxon>Sar</taxon>
        <taxon>Stramenopiles</taxon>
        <taxon>Oomycota</taxon>
        <taxon>Peronosporomycetes</taxon>
        <taxon>Peronosporales</taxon>
        <taxon>Peronosporaceae</taxon>
        <taxon>Phytophthora</taxon>
    </lineage>
</organism>
<accession>A0A8J4WCC2</accession>
<dbReference type="EMBL" id="AOFI03000253">
    <property type="protein sequence ID" value="KAF4318906.1"/>
    <property type="molecule type" value="Genomic_DNA"/>
</dbReference>
<dbReference type="PANTHER" id="PTHR13510">
    <property type="entry name" value="FYVE-FINGER-CONTAINING RAB5 EFFECTOR PROTEIN RABENOSYN-5-RELATED"/>
    <property type="match status" value="1"/>
</dbReference>
<sequence>MPVNLALKRGFVLQQLSAHRPANTAIPMGKSKLPPNVFPPLQLSDSEKQAIVNYTDELIAETLQASENFIAHHRRLNPERWKYVKTQDQLHVYRSRRRKSSASLDPPEFLSLSEMSFDSLPSSDGASASHNKSSMSSGAKRHDSDYLTDDSILERARPERVPLIVITGKMEGTVEDAAFGALADNEARWRLRDAHIGDHYDDQKILATIESPTVDDPFRFLGVKWATKTLGSFLSQRDMVYVESTGLARDSNGEKVAFVLMHSYALDRVPELSEFGVIRSRISACFILRHHSESSVEVFTRAFNDMGGDMWKDVIVSLFKDTLLSVGGLVQCAYVKKLKWQMAAREREAREHAISLAAKSRAPTHCAGCHHSLSKFSKLVQSGSACQVCRRVFCSKCSITKRVGVDFGNDGAIMEKDMDFCGECMGLAMKLSPWSVALETLPEGTRRLTKKHSSLSTSMSASSSGKPSSE</sequence>
<dbReference type="InterPro" id="IPR013083">
    <property type="entry name" value="Znf_RING/FYVE/PHD"/>
</dbReference>
<dbReference type="PANTHER" id="PTHR13510:SF44">
    <property type="entry name" value="RABENOSYN-5"/>
    <property type="match status" value="1"/>
</dbReference>
<dbReference type="InterPro" id="IPR052727">
    <property type="entry name" value="Rab4/Rab5_effector"/>
</dbReference>
<dbReference type="Proteomes" id="UP000702964">
    <property type="component" value="Unassembled WGS sequence"/>
</dbReference>
<evidence type="ECO:0000256" key="1">
    <source>
        <dbReference type="SAM" id="MobiDB-lite"/>
    </source>
</evidence>
<evidence type="ECO:0000313" key="3">
    <source>
        <dbReference type="Proteomes" id="UP000702964"/>
    </source>
</evidence>
<dbReference type="Gene3D" id="3.30.40.10">
    <property type="entry name" value="Zinc/RING finger domain, C3HC4 (zinc finger)"/>
    <property type="match status" value="1"/>
</dbReference>
<evidence type="ECO:0008006" key="4">
    <source>
        <dbReference type="Google" id="ProtNLM"/>
    </source>
</evidence>
<reference evidence="2" key="1">
    <citation type="journal article" date="2015" name="Genom Data">
        <title>Draft genome sequences of Phytophthora kernoviae and Phytophthora ramorum lineage EU2 from Scotland.</title>
        <authorList>
            <person name="Sambles C."/>
            <person name="Schlenzig A."/>
            <person name="O'Neill P."/>
            <person name="Grant M."/>
            <person name="Studholme D.J."/>
        </authorList>
    </citation>
    <scope>NUCLEOTIDE SEQUENCE</scope>
    <source>
        <strain evidence="2">00238/432</strain>
    </source>
</reference>
<dbReference type="InterPro" id="IPR023393">
    <property type="entry name" value="START-like_dom_sf"/>
</dbReference>
<feature type="compositionally biased region" description="Low complexity" evidence="1">
    <location>
        <begin position="454"/>
        <end position="470"/>
    </location>
</feature>